<dbReference type="EMBL" id="FNQN01000011">
    <property type="protein sequence ID" value="SEA74795.1"/>
    <property type="molecule type" value="Genomic_DNA"/>
</dbReference>
<dbReference type="STRING" id="37625.SAMN05660420_03047"/>
<dbReference type="GO" id="GO:0051131">
    <property type="term" value="P:chaperone-mediated protein complex assembly"/>
    <property type="evidence" value="ECO:0007669"/>
    <property type="project" value="InterPro"/>
</dbReference>
<dbReference type="InterPro" id="IPR036411">
    <property type="entry name" value="TorD-like_sf"/>
</dbReference>
<dbReference type="InterPro" id="IPR003765">
    <property type="entry name" value="NO3_reductase_chaperone_NarJ"/>
</dbReference>
<dbReference type="SUPFAM" id="SSF89155">
    <property type="entry name" value="TorD-like"/>
    <property type="match status" value="1"/>
</dbReference>
<evidence type="ECO:0000313" key="3">
    <source>
        <dbReference type="Proteomes" id="UP000199409"/>
    </source>
</evidence>
<dbReference type="PANTHER" id="PTHR43680:SF2">
    <property type="entry name" value="NITRATE REDUCTASE MOLYBDENUM COFACTOR ASSEMBLY CHAPERONE NARJ"/>
    <property type="match status" value="1"/>
</dbReference>
<sequence>MMNEPINKNLCHQFSVLLSYPVSGLQNTAIMCRDSLARISPDAACQLHEFIDFVDTADRAQIEEIYTSTFDLQPVCHPYVGYQLCGENQKRAMFLMKMQQIYRHYDYTPGNELPDHLCEILRFISRTNAPDCCQELIDDGVLPALEKIIQAIENDDHPYKRLLMTLQCFLSESRTENGALL</sequence>
<dbReference type="RefSeq" id="WP_245706630.1">
    <property type="nucleotide sequence ID" value="NZ_FNQN01000011.1"/>
</dbReference>
<dbReference type="GO" id="GO:0016530">
    <property type="term" value="F:metallochaperone activity"/>
    <property type="evidence" value="ECO:0007669"/>
    <property type="project" value="TreeGrafter"/>
</dbReference>
<dbReference type="Gene3D" id="1.10.3480.10">
    <property type="entry name" value="TorD-like"/>
    <property type="match status" value="1"/>
</dbReference>
<evidence type="ECO:0000313" key="2">
    <source>
        <dbReference type="EMBL" id="SEA74795.1"/>
    </source>
</evidence>
<accession>A0A1H4DPV1</accession>
<dbReference type="Pfam" id="PF02613">
    <property type="entry name" value="Nitrate_red_del"/>
    <property type="match status" value="1"/>
</dbReference>
<dbReference type="Proteomes" id="UP000199409">
    <property type="component" value="Unassembled WGS sequence"/>
</dbReference>
<dbReference type="GO" id="GO:0042128">
    <property type="term" value="P:nitrate assimilation"/>
    <property type="evidence" value="ECO:0007669"/>
    <property type="project" value="UniProtKB-KW"/>
</dbReference>
<dbReference type="AlphaFoldDB" id="A0A1H4DPV1"/>
<protein>
    <submittedName>
        <fullName evidence="2">Respiratory nitrate reductase chaperone NarJ</fullName>
    </submittedName>
</protein>
<dbReference type="InterPro" id="IPR020945">
    <property type="entry name" value="DMSO/NO3_reduct_chaperone"/>
</dbReference>
<keyword evidence="1" id="KW-0534">Nitrate assimilation</keyword>
<organism evidence="2 3">
    <name type="scientific">Desulfuromusa kysingii</name>
    <dbReference type="NCBI Taxonomy" id="37625"/>
    <lineage>
        <taxon>Bacteria</taxon>
        <taxon>Pseudomonadati</taxon>
        <taxon>Thermodesulfobacteriota</taxon>
        <taxon>Desulfuromonadia</taxon>
        <taxon>Desulfuromonadales</taxon>
        <taxon>Geopsychrobacteraceae</taxon>
        <taxon>Desulfuromusa</taxon>
    </lineage>
</organism>
<reference evidence="2 3" key="1">
    <citation type="submission" date="2016-10" db="EMBL/GenBank/DDBJ databases">
        <authorList>
            <person name="de Groot N.N."/>
        </authorList>
    </citation>
    <scope>NUCLEOTIDE SEQUENCE [LARGE SCALE GENOMIC DNA]</scope>
    <source>
        <strain evidence="2 3">DSM 7343</strain>
    </source>
</reference>
<gene>
    <name evidence="2" type="ORF">SAMN05660420_03047</name>
</gene>
<keyword evidence="3" id="KW-1185">Reference proteome</keyword>
<dbReference type="GO" id="GO:0051082">
    <property type="term" value="F:unfolded protein binding"/>
    <property type="evidence" value="ECO:0007669"/>
    <property type="project" value="InterPro"/>
</dbReference>
<name>A0A1H4DPV1_9BACT</name>
<evidence type="ECO:0000256" key="1">
    <source>
        <dbReference type="ARBA" id="ARBA00023063"/>
    </source>
</evidence>
<proteinExistence type="predicted"/>
<dbReference type="PANTHER" id="PTHR43680">
    <property type="entry name" value="NITRATE REDUCTASE MOLYBDENUM COFACTOR ASSEMBLY CHAPERONE"/>
    <property type="match status" value="1"/>
</dbReference>